<organism evidence="1 2">
    <name type="scientific">Candidatus Zambryskibacteria bacterium RIFCSPLOWO2_01_FULL_35_19</name>
    <dbReference type="NCBI Taxonomy" id="1802757"/>
    <lineage>
        <taxon>Bacteria</taxon>
        <taxon>Candidatus Zambryskiibacteriota</taxon>
    </lineage>
</organism>
<dbReference type="EMBL" id="MHWA01000019">
    <property type="protein sequence ID" value="OHB01208.1"/>
    <property type="molecule type" value="Genomic_DNA"/>
</dbReference>
<reference evidence="1 2" key="1">
    <citation type="journal article" date="2016" name="Nat. Commun.">
        <title>Thousands of microbial genomes shed light on interconnected biogeochemical processes in an aquifer system.</title>
        <authorList>
            <person name="Anantharaman K."/>
            <person name="Brown C.T."/>
            <person name="Hug L.A."/>
            <person name="Sharon I."/>
            <person name="Castelle C.J."/>
            <person name="Probst A.J."/>
            <person name="Thomas B.C."/>
            <person name="Singh A."/>
            <person name="Wilkins M.J."/>
            <person name="Karaoz U."/>
            <person name="Brodie E.L."/>
            <person name="Williams K.H."/>
            <person name="Hubbard S.S."/>
            <person name="Banfield J.F."/>
        </authorList>
    </citation>
    <scope>NUCLEOTIDE SEQUENCE [LARGE SCALE GENOMIC DNA]</scope>
</reference>
<comment type="caution">
    <text evidence="1">The sequence shown here is derived from an EMBL/GenBank/DDBJ whole genome shotgun (WGS) entry which is preliminary data.</text>
</comment>
<accession>A0A1G2TV62</accession>
<dbReference type="AlphaFoldDB" id="A0A1G2TV62"/>
<dbReference type="Proteomes" id="UP000178404">
    <property type="component" value="Unassembled WGS sequence"/>
</dbReference>
<proteinExistence type="predicted"/>
<name>A0A1G2TV62_9BACT</name>
<evidence type="ECO:0008006" key="3">
    <source>
        <dbReference type="Google" id="ProtNLM"/>
    </source>
</evidence>
<evidence type="ECO:0000313" key="2">
    <source>
        <dbReference type="Proteomes" id="UP000178404"/>
    </source>
</evidence>
<gene>
    <name evidence="1" type="ORF">A3A90_01650</name>
</gene>
<evidence type="ECO:0000313" key="1">
    <source>
        <dbReference type="EMBL" id="OHB01208.1"/>
    </source>
</evidence>
<protein>
    <recommendedName>
        <fullName evidence="3">HEPN AbiU2-like domain-containing protein</fullName>
    </recommendedName>
</protein>
<sequence length="218" mass="25786">MKQKISKWQKMIKHSVDEVIDVNLRKYVFDKQKEIILNNPKLKQRNIFIEYFFRNYSEAQVLAVSRLVEDKPVDSFVALLNDILVSYEEIIQSGELNKKLITEMSKTAADAFIKNHFQQQIKEREEKFSWEKINSDKFDLLKETAKIKLLRDKWVAHRDSKRKPINIQYDEIDKVIKFIEGKVGEYYTFLTDASMASFLPTGIEGDEEIFSFAWVDTE</sequence>